<dbReference type="PANTHER" id="PTHR32332">
    <property type="entry name" value="2-NITROPROPANE DIOXYGENASE"/>
    <property type="match status" value="1"/>
</dbReference>
<gene>
    <name evidence="4" type="ORF">JCM31447_04720</name>
</gene>
<keyword evidence="5" id="KW-1185">Reference proteome</keyword>
<evidence type="ECO:0000313" key="5">
    <source>
        <dbReference type="Proteomes" id="UP000291236"/>
    </source>
</evidence>
<dbReference type="Gene3D" id="3.20.20.70">
    <property type="entry name" value="Aldolase class I"/>
    <property type="match status" value="1"/>
</dbReference>
<keyword evidence="1" id="KW-0285">Flavoprotein</keyword>
<evidence type="ECO:0000313" key="4">
    <source>
        <dbReference type="EMBL" id="BBH52035.1"/>
    </source>
</evidence>
<protein>
    <submittedName>
        <fullName evidence="4">DUF561 domain-containing protein</fullName>
    </submittedName>
</protein>
<dbReference type="PANTHER" id="PTHR32332:SF20">
    <property type="entry name" value="2-NITROPROPANE DIOXYGENASE-LIKE PROTEIN"/>
    <property type="match status" value="1"/>
</dbReference>
<accession>A0A4P2VS16</accession>
<keyword evidence="3" id="KW-0560">Oxidoreductase</keyword>
<reference evidence="4 5" key="1">
    <citation type="submission" date="2018-12" db="EMBL/GenBank/DDBJ databases">
        <title>Rubrispira sanarue gen. nov., sp., nov., a member of the order Silvanigrellales, isolated from a brackish lake in Hamamatsu Japan.</title>
        <authorList>
            <person name="Maejima Y."/>
            <person name="Iino T."/>
            <person name="Muraguchi Y."/>
            <person name="Fukuda K."/>
            <person name="Nojiri H."/>
            <person name="Ohkuma M."/>
            <person name="Moriuchi R."/>
            <person name="Dohra H."/>
            <person name="Kimbara K."/>
            <person name="Shintani M."/>
        </authorList>
    </citation>
    <scope>NUCLEOTIDE SEQUENCE [LARGE SCALE GENOMIC DNA]</scope>
    <source>
        <strain evidence="4 5">RF1110005</strain>
    </source>
</reference>
<keyword evidence="2" id="KW-0288">FMN</keyword>
<dbReference type="EMBL" id="AP019368">
    <property type="protein sequence ID" value="BBH52035.1"/>
    <property type="molecule type" value="Genomic_DNA"/>
</dbReference>
<dbReference type="GO" id="GO:0018580">
    <property type="term" value="F:nitronate monooxygenase activity"/>
    <property type="evidence" value="ECO:0007669"/>
    <property type="project" value="InterPro"/>
</dbReference>
<dbReference type="SUPFAM" id="SSF51412">
    <property type="entry name" value="Inosine monophosphate dehydrogenase (IMPDH)"/>
    <property type="match status" value="1"/>
</dbReference>
<dbReference type="Pfam" id="PF03060">
    <property type="entry name" value="NMO"/>
    <property type="match status" value="1"/>
</dbReference>
<dbReference type="InterPro" id="IPR013785">
    <property type="entry name" value="Aldolase_TIM"/>
</dbReference>
<name>A0A4P2VS16_FLUSA</name>
<proteinExistence type="predicted"/>
<dbReference type="InterPro" id="IPR004136">
    <property type="entry name" value="NMO"/>
</dbReference>
<organism evidence="4 5">
    <name type="scientific">Fluviispira sanaruensis</name>
    <dbReference type="NCBI Taxonomy" id="2493639"/>
    <lineage>
        <taxon>Bacteria</taxon>
        <taxon>Pseudomonadati</taxon>
        <taxon>Bdellovibrionota</taxon>
        <taxon>Oligoflexia</taxon>
        <taxon>Silvanigrellales</taxon>
        <taxon>Silvanigrellaceae</taxon>
        <taxon>Fluviispira</taxon>
    </lineage>
</organism>
<dbReference type="KEGG" id="sbf:JCM31447_04720"/>
<sequence>MNTELIKWPKSRILELFDIENPIVQAGMVWVSGGKLAAAAANAGCLGLVGAGSMNPDLLKTQINKAHALTQKPIGVNIPLLYDKTEEQIKVALNAGIKIFFTSAGSPKKWTPFLKKEGCTVVHVVSTPEFAQKSQDAGVDAVVVEGFEAGGHNGRDEITTLVLLQQLQNKLAIPFIIAGGIATGSSILGALAMGAEGVQIGTAFAATIESSAHENFKQAMCNAQYNSTFLRMKKIVPVRLLENDFAQKVAQAENNCVSNEELLKLLGKGRAKEGMLNGNLQEGELEIGQIVSEIKEILSCTKLVHKLKMEYLEARNRIL</sequence>
<evidence type="ECO:0000256" key="1">
    <source>
        <dbReference type="ARBA" id="ARBA00022630"/>
    </source>
</evidence>
<evidence type="ECO:0000256" key="3">
    <source>
        <dbReference type="ARBA" id="ARBA00023002"/>
    </source>
</evidence>
<dbReference type="AlphaFoldDB" id="A0A4P2VS16"/>
<evidence type="ECO:0000256" key="2">
    <source>
        <dbReference type="ARBA" id="ARBA00022643"/>
    </source>
</evidence>
<dbReference type="Proteomes" id="UP000291236">
    <property type="component" value="Chromosome"/>
</dbReference>
<dbReference type="CDD" id="cd04730">
    <property type="entry name" value="NPD_like"/>
    <property type="match status" value="1"/>
</dbReference>
<dbReference type="RefSeq" id="WP_216678704.1">
    <property type="nucleotide sequence ID" value="NZ_AP019368.1"/>
</dbReference>